<evidence type="ECO:0000256" key="1">
    <source>
        <dbReference type="SAM" id="SignalP"/>
    </source>
</evidence>
<protein>
    <recommendedName>
        <fullName evidence="2">Outer membrane protein beta-barrel domain-containing protein</fullName>
    </recommendedName>
</protein>
<comment type="caution">
    <text evidence="3">The sequence shown here is derived from an EMBL/GenBank/DDBJ whole genome shotgun (WGS) entry which is preliminary data.</text>
</comment>
<reference evidence="3 4" key="1">
    <citation type="submission" date="2020-08" db="EMBL/GenBank/DDBJ databases">
        <title>Genomic Encyclopedia of Type Strains, Phase IV (KMG-IV): sequencing the most valuable type-strain genomes for metagenomic binning, comparative biology and taxonomic classification.</title>
        <authorList>
            <person name="Goeker M."/>
        </authorList>
    </citation>
    <scope>NUCLEOTIDE SEQUENCE [LARGE SCALE GENOMIC DNA]</scope>
    <source>
        <strain evidence="3 4">DSM 104969</strain>
    </source>
</reference>
<keyword evidence="1" id="KW-0732">Signal</keyword>
<dbReference type="InterPro" id="IPR025665">
    <property type="entry name" value="Beta-barrel_OMP_2"/>
</dbReference>
<evidence type="ECO:0000313" key="4">
    <source>
        <dbReference type="Proteomes" id="UP000555103"/>
    </source>
</evidence>
<proteinExistence type="predicted"/>
<gene>
    <name evidence="3" type="ORF">GGR21_000228</name>
</gene>
<dbReference type="AlphaFoldDB" id="A0A840CRG8"/>
<dbReference type="EMBL" id="JACIEP010000001">
    <property type="protein sequence ID" value="MBB4034343.1"/>
    <property type="molecule type" value="Genomic_DNA"/>
</dbReference>
<dbReference type="Proteomes" id="UP000555103">
    <property type="component" value="Unassembled WGS sequence"/>
</dbReference>
<dbReference type="RefSeq" id="WP_183305287.1">
    <property type="nucleotide sequence ID" value="NZ_JACIEP010000001.1"/>
</dbReference>
<feature type="domain" description="Outer membrane protein beta-barrel" evidence="2">
    <location>
        <begin position="23"/>
        <end position="234"/>
    </location>
</feature>
<evidence type="ECO:0000259" key="2">
    <source>
        <dbReference type="Pfam" id="PF13568"/>
    </source>
</evidence>
<name>A0A840CRG8_9BACT</name>
<feature type="chain" id="PRO_5032848350" description="Outer membrane protein beta-barrel domain-containing protein" evidence="1">
    <location>
        <begin position="25"/>
        <end position="295"/>
    </location>
</feature>
<evidence type="ECO:0000313" key="3">
    <source>
        <dbReference type="EMBL" id="MBB4034343.1"/>
    </source>
</evidence>
<accession>A0A840CRG8</accession>
<keyword evidence="4" id="KW-1185">Reference proteome</keyword>
<dbReference type="Pfam" id="PF13568">
    <property type="entry name" value="OMP_b-brl_2"/>
    <property type="match status" value="1"/>
</dbReference>
<feature type="signal peptide" evidence="1">
    <location>
        <begin position="1"/>
        <end position="24"/>
    </location>
</feature>
<sequence length="295" mass="33044">MRNIILRSLRAIFILFVSATMVFAQDSKHELSVSVGGGLSTLSYESAIGDKSNKAGGNVGIGYTYFFAKNWGINTGLEFSLYSAEMKRESFNDVQRFLTDTSDGELYDFYSSVKGYKEKQEAMYINIPLMLQFQHGEKNKWFMSAGVKIGIPVSGKYKSSASEIINKGYFYDTGNWGESQEFMGFGTYANYKNDEDIDFNVVCLFSAELGMKWGLTDKMSLYTGAYFDYGLNDIVKGGHDRSFTKLVETQDGIKTLNNSILNSSIGYSNNTFTQELTERVVPMAVGLKLRLSFAM</sequence>
<organism evidence="3 4">
    <name type="scientific">Dysgonomonas hofstadii</name>
    <dbReference type="NCBI Taxonomy" id="637886"/>
    <lineage>
        <taxon>Bacteria</taxon>
        <taxon>Pseudomonadati</taxon>
        <taxon>Bacteroidota</taxon>
        <taxon>Bacteroidia</taxon>
        <taxon>Bacteroidales</taxon>
        <taxon>Dysgonomonadaceae</taxon>
        <taxon>Dysgonomonas</taxon>
    </lineage>
</organism>